<dbReference type="PANTHER" id="PTHR32282:SF33">
    <property type="entry name" value="PEPTIDOGLYCAN GLYCOSYLTRANSFERASE"/>
    <property type="match status" value="1"/>
</dbReference>
<feature type="compositionally biased region" description="Low complexity" evidence="9">
    <location>
        <begin position="779"/>
        <end position="788"/>
    </location>
</feature>
<feature type="chain" id="PRO_5046145217" evidence="10">
    <location>
        <begin position="28"/>
        <end position="813"/>
    </location>
</feature>
<protein>
    <submittedName>
        <fullName evidence="12">Carboxypeptidase</fullName>
    </submittedName>
</protein>
<dbReference type="InterPro" id="IPR001460">
    <property type="entry name" value="PCN-bd_Tpept"/>
</dbReference>
<dbReference type="InterPro" id="IPR005543">
    <property type="entry name" value="PASTA_dom"/>
</dbReference>
<feature type="domain" description="PASTA" evidence="11">
    <location>
        <begin position="717"/>
        <end position="781"/>
    </location>
</feature>
<evidence type="ECO:0000256" key="10">
    <source>
        <dbReference type="SAM" id="SignalP"/>
    </source>
</evidence>
<evidence type="ECO:0000259" key="11">
    <source>
        <dbReference type="PROSITE" id="PS51178"/>
    </source>
</evidence>
<feature type="region of interest" description="Disordered" evidence="9">
    <location>
        <begin position="777"/>
        <end position="813"/>
    </location>
</feature>
<evidence type="ECO:0000256" key="2">
    <source>
        <dbReference type="ARBA" id="ARBA00022670"/>
    </source>
</evidence>
<dbReference type="SMART" id="SM00740">
    <property type="entry name" value="PASTA"/>
    <property type="match status" value="1"/>
</dbReference>
<dbReference type="Pfam" id="PF03793">
    <property type="entry name" value="PASTA"/>
    <property type="match status" value="1"/>
</dbReference>
<dbReference type="SUPFAM" id="SSF53955">
    <property type="entry name" value="Lysozyme-like"/>
    <property type="match status" value="1"/>
</dbReference>
<dbReference type="RefSeq" id="WP_203857316.1">
    <property type="nucleotide sequence ID" value="NZ_BAAAZQ010000008.1"/>
</dbReference>
<dbReference type="Gene3D" id="1.10.3810.10">
    <property type="entry name" value="Biosynthetic peptidoglycan transglycosylase-like"/>
    <property type="match status" value="1"/>
</dbReference>
<keyword evidence="4" id="KW-0808">Transferase</keyword>
<organism evidence="12 13">
    <name type="scientific">Plantactinospora mayteni</name>
    <dbReference type="NCBI Taxonomy" id="566021"/>
    <lineage>
        <taxon>Bacteria</taxon>
        <taxon>Bacillati</taxon>
        <taxon>Actinomycetota</taxon>
        <taxon>Actinomycetes</taxon>
        <taxon>Micromonosporales</taxon>
        <taxon>Micromonosporaceae</taxon>
        <taxon>Plantactinospora</taxon>
    </lineage>
</organism>
<keyword evidence="3" id="KW-0328">Glycosyltransferase</keyword>
<evidence type="ECO:0000256" key="3">
    <source>
        <dbReference type="ARBA" id="ARBA00022676"/>
    </source>
</evidence>
<comment type="caution">
    <text evidence="12">The sequence shown here is derived from an EMBL/GenBank/DDBJ whole genome shotgun (WGS) entry which is preliminary data.</text>
</comment>
<keyword evidence="1 12" id="KW-0121">Carboxypeptidase</keyword>
<feature type="compositionally biased region" description="Gly residues" evidence="9">
    <location>
        <begin position="803"/>
        <end position="813"/>
    </location>
</feature>
<dbReference type="PROSITE" id="PS51178">
    <property type="entry name" value="PASTA"/>
    <property type="match status" value="1"/>
</dbReference>
<gene>
    <name evidence="12" type="ORF">Pma05_23080</name>
</gene>
<evidence type="ECO:0000256" key="8">
    <source>
        <dbReference type="ARBA" id="ARBA00049902"/>
    </source>
</evidence>
<dbReference type="CDD" id="cd06577">
    <property type="entry name" value="PASTA_pknB"/>
    <property type="match status" value="1"/>
</dbReference>
<dbReference type="InterPro" id="IPR036950">
    <property type="entry name" value="PBP_transglycosylase"/>
</dbReference>
<evidence type="ECO:0000256" key="7">
    <source>
        <dbReference type="ARBA" id="ARBA00034000"/>
    </source>
</evidence>
<evidence type="ECO:0000256" key="5">
    <source>
        <dbReference type="ARBA" id="ARBA00022801"/>
    </source>
</evidence>
<dbReference type="EMBL" id="BONX01000012">
    <property type="protein sequence ID" value="GIG95735.1"/>
    <property type="molecule type" value="Genomic_DNA"/>
</dbReference>
<reference evidence="12 13" key="1">
    <citation type="submission" date="2021-01" db="EMBL/GenBank/DDBJ databases">
        <title>Whole genome shotgun sequence of Plantactinospora mayteni NBRC 109088.</title>
        <authorList>
            <person name="Komaki H."/>
            <person name="Tamura T."/>
        </authorList>
    </citation>
    <scope>NUCLEOTIDE SEQUENCE [LARGE SCALE GENOMIC DNA]</scope>
    <source>
        <strain evidence="12 13">NBRC 109088</strain>
    </source>
</reference>
<dbReference type="Pfam" id="PF00905">
    <property type="entry name" value="Transpeptidase"/>
    <property type="match status" value="1"/>
</dbReference>
<accession>A0ABQ4EM49</accession>
<keyword evidence="10" id="KW-0732">Signal</keyword>
<evidence type="ECO:0000256" key="6">
    <source>
        <dbReference type="ARBA" id="ARBA00023268"/>
    </source>
</evidence>
<evidence type="ECO:0000256" key="1">
    <source>
        <dbReference type="ARBA" id="ARBA00022645"/>
    </source>
</evidence>
<dbReference type="Gene3D" id="3.30.10.20">
    <property type="match status" value="1"/>
</dbReference>
<dbReference type="SUPFAM" id="SSF56601">
    <property type="entry name" value="beta-lactamase/transpeptidase-like"/>
    <property type="match status" value="1"/>
</dbReference>
<dbReference type="InterPro" id="IPR023346">
    <property type="entry name" value="Lysozyme-like_dom_sf"/>
</dbReference>
<keyword evidence="2" id="KW-0645">Protease</keyword>
<evidence type="ECO:0000256" key="9">
    <source>
        <dbReference type="SAM" id="MobiDB-lite"/>
    </source>
</evidence>
<dbReference type="InterPro" id="IPR012338">
    <property type="entry name" value="Beta-lactam/transpept-like"/>
</dbReference>
<dbReference type="GO" id="GO:0004180">
    <property type="term" value="F:carboxypeptidase activity"/>
    <property type="evidence" value="ECO:0007669"/>
    <property type="project" value="UniProtKB-KW"/>
</dbReference>
<evidence type="ECO:0000256" key="4">
    <source>
        <dbReference type="ARBA" id="ARBA00022679"/>
    </source>
</evidence>
<sequence length="813" mass="86548">MPKVRRRSLPKAATLLICALLTGVVVAAAAFPAVAMSGLAAKAGADSFQDLPTELTVPQVPEATQVYAADNKTLMATFYDENRQDDPLAEISPAMRNAMIAAEDHAFYRHNGVDVKGAMRALVSNFTGNSRQGASTLTMQLVRMSITYGATDPNDVVAASEDTNARKWREMRLAAALENKLTKDQILERYLNMAPFGHGTYGVAAASRFYFGKEPKNLTVPEAAMIAGLVKSPSYYDALDSKGPGYGLTLNRRDWVIGQMKETGAITEEEKTAALATPLKVTGKQPTNGCTSAVHNDWGFFCDYFYRWWMDQETFGSTSYDRERRLKGGGYRIVTTLDPAVQKAAYKNVQQYLPTGRKDALMLAAVEPGTGRVRALATNRTFGLDDAAKPKNPISSNPKQADKGMRATYPRTTNPLLTGGGGVAGYQAGSTFKMFTMVAALEQGYPLSTSYNAPQRYQSKYSAAAGSDSACPGTERWCPVNDNEGMAGMHDMWTAFGRSVNTYFVPLEERVGAAKVVDAAERLGIRFREPGEAAMADDPAQADGWGSFTLGVSATTPLDLANAYATLAADGKHCEPIPVQEIKDQTGRAFDIAAPRCDRAVDPEVARAAIDAARCPVGDQSAYGKCRGATEADAHRVVDHPVAGKTGTTDSERTASLVTTTTSLSVAGIMANPDWPETTTDMDHDIVNPAVYETLADAMKGKPKKDFPKPSEKLVYGDQRSVPSVTCRSVDDATNALRNAGFKVEVDPNQVASNCPAGTVAGTDPDGRTVSGGVVMLRVSNGQSSVNGPGSGPGSGQSSTEGGTSGGLPGRRG</sequence>
<feature type="signal peptide" evidence="10">
    <location>
        <begin position="1"/>
        <end position="27"/>
    </location>
</feature>
<dbReference type="PANTHER" id="PTHR32282">
    <property type="entry name" value="BINDING PROTEIN TRANSPEPTIDASE, PUTATIVE-RELATED"/>
    <property type="match status" value="1"/>
</dbReference>
<keyword evidence="5" id="KW-0378">Hydrolase</keyword>
<name>A0ABQ4EM49_9ACTN</name>
<proteinExistence type="predicted"/>
<comment type="catalytic activity">
    <reaction evidence="7">
        <text>Preferential cleavage: (Ac)2-L-Lys-D-Ala-|-D-Ala. Also transpeptidation of peptidyl-alanyl moieties that are N-acyl substituents of D-alanine.</text>
        <dbReference type="EC" id="3.4.16.4"/>
    </reaction>
</comment>
<dbReference type="Gene3D" id="3.40.710.10">
    <property type="entry name" value="DD-peptidase/beta-lactamase superfamily"/>
    <property type="match status" value="1"/>
</dbReference>
<dbReference type="Proteomes" id="UP000621500">
    <property type="component" value="Unassembled WGS sequence"/>
</dbReference>
<keyword evidence="13" id="KW-1185">Reference proteome</keyword>
<dbReference type="InterPro" id="IPR001264">
    <property type="entry name" value="Glyco_trans_51"/>
</dbReference>
<evidence type="ECO:0000313" key="12">
    <source>
        <dbReference type="EMBL" id="GIG95735.1"/>
    </source>
</evidence>
<dbReference type="Pfam" id="PF00912">
    <property type="entry name" value="Transgly"/>
    <property type="match status" value="1"/>
</dbReference>
<keyword evidence="6" id="KW-0511">Multifunctional enzyme</keyword>
<comment type="catalytic activity">
    <reaction evidence="8">
        <text>[GlcNAc-(1-&gt;4)-Mur2Ac(oyl-L-Ala-gamma-D-Glu-L-Lys-D-Ala-D-Ala)](n)-di-trans,octa-cis-undecaprenyl diphosphate + beta-D-GlcNAc-(1-&gt;4)-Mur2Ac(oyl-L-Ala-gamma-D-Glu-L-Lys-D-Ala-D-Ala)-di-trans,octa-cis-undecaprenyl diphosphate = [GlcNAc-(1-&gt;4)-Mur2Ac(oyl-L-Ala-gamma-D-Glu-L-Lys-D-Ala-D-Ala)](n+1)-di-trans,octa-cis-undecaprenyl diphosphate + di-trans,octa-cis-undecaprenyl diphosphate + H(+)</text>
        <dbReference type="Rhea" id="RHEA:23708"/>
        <dbReference type="Rhea" id="RHEA-COMP:9602"/>
        <dbReference type="Rhea" id="RHEA-COMP:9603"/>
        <dbReference type="ChEBI" id="CHEBI:15378"/>
        <dbReference type="ChEBI" id="CHEBI:58405"/>
        <dbReference type="ChEBI" id="CHEBI:60033"/>
        <dbReference type="ChEBI" id="CHEBI:78435"/>
        <dbReference type="EC" id="2.4.99.28"/>
    </reaction>
</comment>
<evidence type="ECO:0000313" key="13">
    <source>
        <dbReference type="Proteomes" id="UP000621500"/>
    </source>
</evidence>
<dbReference type="InterPro" id="IPR050396">
    <property type="entry name" value="Glycosyltr_51/Transpeptidase"/>
</dbReference>